<dbReference type="RefSeq" id="WP_207397522.1">
    <property type="nucleotide sequence ID" value="NZ_JABRWO010000009.1"/>
</dbReference>
<protein>
    <submittedName>
        <fullName evidence="1">Uncharacterized protein</fullName>
    </submittedName>
</protein>
<sequence>MPHSKLVRIYAYQLSPRRTATSPQAVEGGKFPISSAIRNSLDELFIKSGLAAQAEVDFRLNTGTTIGKHPVRQLLLRFTFGAGTTAAAASRKLSEKLADSMDYRSPPTLLMMTCLRNSVQRRTIMWAFPQESGFQFRTDTAGARIRLLKDIFSHSSRLRKAAMFEGRSRRSGFASGRIIDHQAFGASGAGADYWVDKFLECQFALSGVMGTRRLASYLRSAHDALSTQADKDQIFSTILAIRTSPAKNWTYQRVANRFLSGTAQGEFLSRIPVRERALVFSFDRDEFEKRLNFRVFETQQGIYISAPFGTVGTAVKVTGQNQRRVQVEDLIVDEKVRSRHA</sequence>
<dbReference type="Proteomes" id="UP000551616">
    <property type="component" value="Unassembled WGS sequence"/>
</dbReference>
<gene>
    <name evidence="1" type="ORF">HOV93_32840</name>
</gene>
<organism evidence="1 2">
    <name type="scientific">Bremerella alba</name>
    <dbReference type="NCBI Taxonomy" id="980252"/>
    <lineage>
        <taxon>Bacteria</taxon>
        <taxon>Pseudomonadati</taxon>
        <taxon>Planctomycetota</taxon>
        <taxon>Planctomycetia</taxon>
        <taxon>Pirellulales</taxon>
        <taxon>Pirellulaceae</taxon>
        <taxon>Bremerella</taxon>
    </lineage>
</organism>
<name>A0A7V8V716_9BACT</name>
<keyword evidence="2" id="KW-1185">Reference proteome</keyword>
<accession>A0A7V8V716</accession>
<reference evidence="1 2" key="1">
    <citation type="submission" date="2020-05" db="EMBL/GenBank/DDBJ databases">
        <title>Bremerella alba sp. nov., a novel planctomycete isolated from the surface of the macroalga Fucus spiralis.</title>
        <authorList>
            <person name="Godinho O."/>
            <person name="Botelho R."/>
            <person name="Albuquerque L."/>
            <person name="Wiegand S."/>
            <person name="Da Costa M.S."/>
            <person name="Lobo-Da-Cunha A."/>
            <person name="Jogler C."/>
            <person name="Lage O.M."/>
        </authorList>
    </citation>
    <scope>NUCLEOTIDE SEQUENCE [LARGE SCALE GENOMIC DNA]</scope>
    <source>
        <strain evidence="1 2">FF15</strain>
    </source>
</reference>
<proteinExistence type="predicted"/>
<comment type="caution">
    <text evidence="1">The sequence shown here is derived from an EMBL/GenBank/DDBJ whole genome shotgun (WGS) entry which is preliminary data.</text>
</comment>
<evidence type="ECO:0000313" key="1">
    <source>
        <dbReference type="EMBL" id="MBA2116095.1"/>
    </source>
</evidence>
<dbReference type="EMBL" id="JABRWO010000009">
    <property type="protein sequence ID" value="MBA2116095.1"/>
    <property type="molecule type" value="Genomic_DNA"/>
</dbReference>
<evidence type="ECO:0000313" key="2">
    <source>
        <dbReference type="Proteomes" id="UP000551616"/>
    </source>
</evidence>
<dbReference type="AlphaFoldDB" id="A0A7V8V716"/>